<gene>
    <name evidence="1" type="ORF">ACFFIT_09075</name>
</gene>
<keyword evidence="2" id="KW-1185">Reference proteome</keyword>
<reference evidence="1 2" key="1">
    <citation type="submission" date="2024-09" db="EMBL/GenBank/DDBJ databases">
        <authorList>
            <person name="Sun Q."/>
            <person name="Mori K."/>
        </authorList>
    </citation>
    <scope>NUCLEOTIDE SEQUENCE [LARGE SCALE GENOMIC DNA]</scope>
    <source>
        <strain evidence="1 2">CCM 8545</strain>
    </source>
</reference>
<comment type="caution">
    <text evidence="1">The sequence shown here is derived from an EMBL/GenBank/DDBJ whole genome shotgun (WGS) entry which is preliminary data.</text>
</comment>
<dbReference type="EMBL" id="JBHLXE010000096">
    <property type="protein sequence ID" value="MFC0180226.1"/>
    <property type="molecule type" value="Genomic_DNA"/>
</dbReference>
<accession>A0ABV6CD57</accession>
<proteinExistence type="predicted"/>
<name>A0ABV6CD57_9GAMM</name>
<evidence type="ECO:0000313" key="2">
    <source>
        <dbReference type="Proteomes" id="UP001589758"/>
    </source>
</evidence>
<dbReference type="RefSeq" id="WP_385877338.1">
    <property type="nucleotide sequence ID" value="NZ_JBHLXE010000096.1"/>
</dbReference>
<dbReference type="Proteomes" id="UP001589758">
    <property type="component" value="Unassembled WGS sequence"/>
</dbReference>
<sequence>MSESKCIITSLNLYEFSQINNNEMGVLLDKEDECDKETYTAAYEEAQRLIRISDEIRLTAKIVDQNPLEEQEASKELMLTSYKIANKLNVKTAEFLSQVEKEGYIIKQNDIYVLTDKGNQLGAVSKSSKQHGQYFLWPADFKN</sequence>
<protein>
    <submittedName>
        <fullName evidence="1">Uncharacterized protein</fullName>
    </submittedName>
</protein>
<organism evidence="1 2">
    <name type="scientific">Thorsellia kenyensis</name>
    <dbReference type="NCBI Taxonomy" id="1549888"/>
    <lineage>
        <taxon>Bacteria</taxon>
        <taxon>Pseudomonadati</taxon>
        <taxon>Pseudomonadota</taxon>
        <taxon>Gammaproteobacteria</taxon>
        <taxon>Enterobacterales</taxon>
        <taxon>Thorselliaceae</taxon>
        <taxon>Thorsellia</taxon>
    </lineage>
</organism>
<evidence type="ECO:0000313" key="1">
    <source>
        <dbReference type="EMBL" id="MFC0180226.1"/>
    </source>
</evidence>